<keyword evidence="2" id="KW-1185">Reference proteome</keyword>
<evidence type="ECO:0000313" key="2">
    <source>
        <dbReference type="Proteomes" id="UP000245138"/>
    </source>
</evidence>
<name>A0A2U1TXM4_9GAMM</name>
<dbReference type="EMBL" id="QDKJ01000003">
    <property type="protein sequence ID" value="PWC14167.1"/>
    <property type="molecule type" value="Genomic_DNA"/>
</dbReference>
<gene>
    <name evidence="1" type="ORF">B4923_04445</name>
</gene>
<sequence length="65" mass="7658">MLTMFRRFMAWASHPPTRPATPAGKHSYCRESEFCFFNHSATLPFDQVNECQHDGLRREEKPDSR</sequence>
<dbReference type="AlphaFoldDB" id="A0A2U1TXM4"/>
<dbReference type="Proteomes" id="UP000245138">
    <property type="component" value="Unassembled WGS sequence"/>
</dbReference>
<proteinExistence type="predicted"/>
<protein>
    <submittedName>
        <fullName evidence="1">Uncharacterized protein</fullName>
    </submittedName>
</protein>
<dbReference type="OrthoDB" id="6434138at2"/>
<evidence type="ECO:0000313" key="1">
    <source>
        <dbReference type="EMBL" id="PWC14167.1"/>
    </source>
</evidence>
<dbReference type="RefSeq" id="WP_109053168.1">
    <property type="nucleotide sequence ID" value="NZ_QDKJ01000003.1"/>
</dbReference>
<organism evidence="1 2">
    <name type="scientific">Brenneria roseae subsp. americana</name>
    <dbReference type="NCBI Taxonomy" id="1508507"/>
    <lineage>
        <taxon>Bacteria</taxon>
        <taxon>Pseudomonadati</taxon>
        <taxon>Pseudomonadota</taxon>
        <taxon>Gammaproteobacteria</taxon>
        <taxon>Enterobacterales</taxon>
        <taxon>Pectobacteriaceae</taxon>
        <taxon>Brenneria</taxon>
    </lineage>
</organism>
<accession>A0A2U1TXM4</accession>
<comment type="caution">
    <text evidence="1">The sequence shown here is derived from an EMBL/GenBank/DDBJ whole genome shotgun (WGS) entry which is preliminary data.</text>
</comment>
<reference evidence="1 2" key="1">
    <citation type="submission" date="2018-04" db="EMBL/GenBank/DDBJ databases">
        <title>Brenneria corticis sp.nov.</title>
        <authorList>
            <person name="Li Y."/>
        </authorList>
    </citation>
    <scope>NUCLEOTIDE SEQUENCE [LARGE SCALE GENOMIC DNA]</scope>
    <source>
        <strain evidence="1 2">LMG 27715</strain>
    </source>
</reference>